<reference evidence="2 3" key="1">
    <citation type="submission" date="2019-05" db="EMBL/GenBank/DDBJ databases">
        <title>Draft genome sequence of Nonomuraea zeae DSM 100528.</title>
        <authorList>
            <person name="Saricaoglu S."/>
            <person name="Isik K."/>
        </authorList>
    </citation>
    <scope>NUCLEOTIDE SEQUENCE [LARGE SCALE GENOMIC DNA]</scope>
    <source>
        <strain evidence="2 3">DSM 100528</strain>
    </source>
</reference>
<comment type="caution">
    <text evidence="2">The sequence shown here is derived from an EMBL/GenBank/DDBJ whole genome shotgun (WGS) entry which is preliminary data.</text>
</comment>
<name>A0A5S4GW85_9ACTN</name>
<organism evidence="2 3">
    <name type="scientific">Nonomuraea zeae</name>
    <dbReference type="NCBI Taxonomy" id="1642303"/>
    <lineage>
        <taxon>Bacteria</taxon>
        <taxon>Bacillati</taxon>
        <taxon>Actinomycetota</taxon>
        <taxon>Actinomycetes</taxon>
        <taxon>Streptosporangiales</taxon>
        <taxon>Streptosporangiaceae</taxon>
        <taxon>Nonomuraea</taxon>
    </lineage>
</organism>
<dbReference type="GO" id="GO:0016787">
    <property type="term" value="F:hydrolase activity"/>
    <property type="evidence" value="ECO:0007669"/>
    <property type="project" value="UniProtKB-KW"/>
</dbReference>
<dbReference type="AlphaFoldDB" id="A0A5S4GW85"/>
<evidence type="ECO:0000313" key="2">
    <source>
        <dbReference type="EMBL" id="TMR37216.1"/>
    </source>
</evidence>
<feature type="chain" id="PRO_5024294915" evidence="1">
    <location>
        <begin position="25"/>
        <end position="293"/>
    </location>
</feature>
<keyword evidence="3" id="KW-1185">Reference proteome</keyword>
<gene>
    <name evidence="2" type="ORF">ETD85_08815</name>
</gene>
<dbReference type="Proteomes" id="UP000306628">
    <property type="component" value="Unassembled WGS sequence"/>
</dbReference>
<dbReference type="OrthoDB" id="3538536at2"/>
<keyword evidence="1" id="KW-0732">Signal</keyword>
<accession>A0A5S4GW85</accession>
<evidence type="ECO:0000256" key="1">
    <source>
        <dbReference type="SAM" id="SignalP"/>
    </source>
</evidence>
<dbReference type="EMBL" id="VCKX01000018">
    <property type="protein sequence ID" value="TMR37216.1"/>
    <property type="molecule type" value="Genomic_DNA"/>
</dbReference>
<protein>
    <submittedName>
        <fullName evidence="2">SGNH/GDSL hydrolase family protein</fullName>
    </submittedName>
</protein>
<evidence type="ECO:0000313" key="3">
    <source>
        <dbReference type="Proteomes" id="UP000306628"/>
    </source>
</evidence>
<keyword evidence="2" id="KW-0378">Hydrolase</keyword>
<feature type="signal peptide" evidence="1">
    <location>
        <begin position="1"/>
        <end position="24"/>
    </location>
</feature>
<dbReference type="RefSeq" id="WP_138689116.1">
    <property type="nucleotide sequence ID" value="NZ_JBHSAZ010000076.1"/>
</dbReference>
<proteinExistence type="predicted"/>
<sequence length="293" mass="31817">MRARCWLIVVVSVLVWGLPAPASAVAGPRVLYVGDSLAVETTNMTGWWVQAPGDAEFRAEAFGAMNICDFLTGVSGWIGPDRKLGALVQSYRPAAVALQFWGNPRWLSTCTAQRADNQTFYDAIDRDAERAVAEIAFAAASAGMARPRIVWVLQQPDRDNPNIPRRLNGIYAAKAAKYGDLTSDAGRELSMAAYPYPIPPEQKDRYAWTQFLPCSDLERQLGYCTHPQTYGGVTKLHQDNDPVHFCLGESAPGGCTVNSPSILRYSMAVAATARQAIGVDASLSRVPSPAVPR</sequence>